<dbReference type="EMBL" id="BOMI01000090">
    <property type="protein sequence ID" value="GID76076.1"/>
    <property type="molecule type" value="Genomic_DNA"/>
</dbReference>
<dbReference type="Gene3D" id="3.40.710.10">
    <property type="entry name" value="DD-peptidase/beta-lactamase superfamily"/>
    <property type="match status" value="1"/>
</dbReference>
<protein>
    <submittedName>
        <fullName evidence="2">Serine hydrolase</fullName>
    </submittedName>
</protein>
<dbReference type="InterPro" id="IPR012338">
    <property type="entry name" value="Beta-lactam/transpept-like"/>
</dbReference>
<dbReference type="SUPFAM" id="SSF56601">
    <property type="entry name" value="beta-lactamase/transpeptidase-like"/>
    <property type="match status" value="1"/>
</dbReference>
<accession>A0ABQ3Y7V5</accession>
<name>A0ABQ3Y7V5_9ACTN</name>
<keyword evidence="2" id="KW-0378">Hydrolase</keyword>
<comment type="caution">
    <text evidence="2">The sequence shown here is derived from an EMBL/GenBank/DDBJ whole genome shotgun (WGS) entry which is preliminary data.</text>
</comment>
<dbReference type="InterPro" id="IPR000871">
    <property type="entry name" value="Beta-lactam_class-A"/>
</dbReference>
<dbReference type="Pfam" id="PF13354">
    <property type="entry name" value="Beta-lactamase2"/>
    <property type="match status" value="1"/>
</dbReference>
<organism evidence="2 3">
    <name type="scientific">Paractinoplanes deccanensis</name>
    <dbReference type="NCBI Taxonomy" id="113561"/>
    <lineage>
        <taxon>Bacteria</taxon>
        <taxon>Bacillati</taxon>
        <taxon>Actinomycetota</taxon>
        <taxon>Actinomycetes</taxon>
        <taxon>Micromonosporales</taxon>
        <taxon>Micromonosporaceae</taxon>
        <taxon>Paractinoplanes</taxon>
    </lineage>
</organism>
<dbReference type="PANTHER" id="PTHR35333">
    <property type="entry name" value="BETA-LACTAMASE"/>
    <property type="match status" value="1"/>
</dbReference>
<keyword evidence="3" id="KW-1185">Reference proteome</keyword>
<reference evidence="2 3" key="1">
    <citation type="submission" date="2021-01" db="EMBL/GenBank/DDBJ databases">
        <title>Whole genome shotgun sequence of Actinoplanes deccanensis NBRC 13994.</title>
        <authorList>
            <person name="Komaki H."/>
            <person name="Tamura T."/>
        </authorList>
    </citation>
    <scope>NUCLEOTIDE SEQUENCE [LARGE SCALE GENOMIC DNA]</scope>
    <source>
        <strain evidence="2 3">NBRC 13994</strain>
    </source>
</reference>
<proteinExistence type="predicted"/>
<gene>
    <name evidence="2" type="ORF">Ade02nite_47170</name>
</gene>
<evidence type="ECO:0000313" key="3">
    <source>
        <dbReference type="Proteomes" id="UP000609879"/>
    </source>
</evidence>
<dbReference type="Proteomes" id="UP000609879">
    <property type="component" value="Unassembled WGS sequence"/>
</dbReference>
<dbReference type="GO" id="GO:0016787">
    <property type="term" value="F:hydrolase activity"/>
    <property type="evidence" value="ECO:0007669"/>
    <property type="project" value="UniProtKB-KW"/>
</dbReference>
<dbReference type="RefSeq" id="WP_239168996.1">
    <property type="nucleotide sequence ID" value="NZ_BAAABO010000007.1"/>
</dbReference>
<feature type="domain" description="Beta-lactamase class A catalytic" evidence="1">
    <location>
        <begin position="16"/>
        <end position="257"/>
    </location>
</feature>
<evidence type="ECO:0000313" key="2">
    <source>
        <dbReference type="EMBL" id="GID76076.1"/>
    </source>
</evidence>
<sequence>MLTEMFDRVGVDACLHAVDVETGRDVGTRPDEQVVIASVFKILVVLEFARQAAAGQLDPAERVTVRAADRLGGWGTAGCADDVELSLRDLAYFAMSVSDNTAADLLLRRVGHDVVPLLAAELGLTRTRVAGGPRQMLESMFDDVGARDGAGFARLFAALPEERVRELRVFDPERTTSSTPRDITRLLALIWRDEAGPPAACAMVRDLMARQMFWTRLPSGFPPEVRVAGKTGTLPGLHIEAGVAEYPDGGRYAIAVFARTRQLTARRIDVDLAMGEAARAAVERLRQM</sequence>
<dbReference type="PANTHER" id="PTHR35333:SF3">
    <property type="entry name" value="BETA-LACTAMASE-TYPE TRANSPEPTIDASE FOLD CONTAINING PROTEIN"/>
    <property type="match status" value="1"/>
</dbReference>
<dbReference type="InterPro" id="IPR045155">
    <property type="entry name" value="Beta-lactam_cat"/>
</dbReference>
<evidence type="ECO:0000259" key="1">
    <source>
        <dbReference type="Pfam" id="PF13354"/>
    </source>
</evidence>